<reference evidence="8" key="1">
    <citation type="submission" date="2020-05" db="EMBL/GenBank/DDBJ databases">
        <authorList>
            <person name="Chiriac C."/>
            <person name="Salcher M."/>
            <person name="Ghai R."/>
            <person name="Kavagutti S V."/>
        </authorList>
    </citation>
    <scope>NUCLEOTIDE SEQUENCE</scope>
</reference>
<organism evidence="8">
    <name type="scientific">freshwater metagenome</name>
    <dbReference type="NCBI Taxonomy" id="449393"/>
    <lineage>
        <taxon>unclassified sequences</taxon>
        <taxon>metagenomes</taxon>
        <taxon>ecological metagenomes</taxon>
    </lineage>
</organism>
<evidence type="ECO:0000313" key="7">
    <source>
        <dbReference type="EMBL" id="CAB4547885.1"/>
    </source>
</evidence>
<dbReference type="InterPro" id="IPR014284">
    <property type="entry name" value="RNA_pol_sigma-70_dom"/>
</dbReference>
<dbReference type="AlphaFoldDB" id="A0A6J6JAS6"/>
<evidence type="ECO:0000256" key="5">
    <source>
        <dbReference type="ARBA" id="ARBA00023163"/>
    </source>
</evidence>
<evidence type="ECO:0000313" key="8">
    <source>
        <dbReference type="EMBL" id="CAB4634122.1"/>
    </source>
</evidence>
<feature type="domain" description="RNA polymerase sigma factor 70 region 4 type 2" evidence="6">
    <location>
        <begin position="106"/>
        <end position="151"/>
    </location>
</feature>
<dbReference type="GO" id="GO:0016987">
    <property type="term" value="F:sigma factor activity"/>
    <property type="evidence" value="ECO:0007669"/>
    <property type="project" value="UniProtKB-KW"/>
</dbReference>
<evidence type="ECO:0000256" key="2">
    <source>
        <dbReference type="ARBA" id="ARBA00023015"/>
    </source>
</evidence>
<comment type="similarity">
    <text evidence="1">Belongs to the sigma-70 factor family. ECF subfamily.</text>
</comment>
<gene>
    <name evidence="7" type="ORF">UFOPK1561_00050</name>
    <name evidence="8" type="ORF">UFOPK2044_00566</name>
</gene>
<dbReference type="NCBIfam" id="TIGR02937">
    <property type="entry name" value="sigma70-ECF"/>
    <property type="match status" value="1"/>
</dbReference>
<dbReference type="PANTHER" id="PTHR43133">
    <property type="entry name" value="RNA POLYMERASE ECF-TYPE SIGMA FACTO"/>
    <property type="match status" value="1"/>
</dbReference>
<keyword evidence="2" id="KW-0805">Transcription regulation</keyword>
<evidence type="ECO:0000256" key="4">
    <source>
        <dbReference type="ARBA" id="ARBA00023125"/>
    </source>
</evidence>
<dbReference type="GO" id="GO:0003677">
    <property type="term" value="F:DNA binding"/>
    <property type="evidence" value="ECO:0007669"/>
    <property type="project" value="UniProtKB-KW"/>
</dbReference>
<sequence>MNQADFVSVYRELLPKIGQYLSRRVPLDEVEDIASLVFEVAWQKRSQVTPGEELPWLYRIAAFQVANFRRRQATFANFLSTTLMPSSAPAAEDLATFDLDLAAAWKSLSSSEQSLLALVAFEGLSVQDAAIATGISANTASTRLHRARKKLAAKLQVQD</sequence>
<dbReference type="InterPro" id="IPR039425">
    <property type="entry name" value="RNA_pol_sigma-70-like"/>
</dbReference>
<dbReference type="Gene3D" id="1.10.10.10">
    <property type="entry name" value="Winged helix-like DNA-binding domain superfamily/Winged helix DNA-binding domain"/>
    <property type="match status" value="1"/>
</dbReference>
<name>A0A6J6JAS6_9ZZZZ</name>
<dbReference type="GO" id="GO:0006352">
    <property type="term" value="P:DNA-templated transcription initiation"/>
    <property type="evidence" value="ECO:0007669"/>
    <property type="project" value="InterPro"/>
</dbReference>
<evidence type="ECO:0000256" key="3">
    <source>
        <dbReference type="ARBA" id="ARBA00023082"/>
    </source>
</evidence>
<dbReference type="InterPro" id="IPR013325">
    <property type="entry name" value="RNA_pol_sigma_r2"/>
</dbReference>
<keyword evidence="5" id="KW-0804">Transcription</keyword>
<dbReference type="Gene3D" id="1.10.1740.10">
    <property type="match status" value="1"/>
</dbReference>
<dbReference type="EMBL" id="CAEZVO010000067">
    <property type="protein sequence ID" value="CAB4634122.1"/>
    <property type="molecule type" value="Genomic_DNA"/>
</dbReference>
<dbReference type="PANTHER" id="PTHR43133:SF8">
    <property type="entry name" value="RNA POLYMERASE SIGMA FACTOR HI_1459-RELATED"/>
    <property type="match status" value="1"/>
</dbReference>
<proteinExistence type="inferred from homology"/>
<dbReference type="InterPro" id="IPR036388">
    <property type="entry name" value="WH-like_DNA-bd_sf"/>
</dbReference>
<protein>
    <submittedName>
        <fullName evidence="8">Unannotated protein</fullName>
    </submittedName>
</protein>
<keyword evidence="3" id="KW-0731">Sigma factor</keyword>
<dbReference type="Pfam" id="PF08281">
    <property type="entry name" value="Sigma70_r4_2"/>
    <property type="match status" value="1"/>
</dbReference>
<accession>A0A6J6JAS6</accession>
<keyword evidence="4" id="KW-0238">DNA-binding</keyword>
<dbReference type="SUPFAM" id="SSF88946">
    <property type="entry name" value="Sigma2 domain of RNA polymerase sigma factors"/>
    <property type="match status" value="1"/>
</dbReference>
<dbReference type="InterPro" id="IPR013249">
    <property type="entry name" value="RNA_pol_sigma70_r4_t2"/>
</dbReference>
<evidence type="ECO:0000256" key="1">
    <source>
        <dbReference type="ARBA" id="ARBA00010641"/>
    </source>
</evidence>
<dbReference type="EMBL" id="CAEZSZ010000003">
    <property type="protein sequence ID" value="CAB4547885.1"/>
    <property type="molecule type" value="Genomic_DNA"/>
</dbReference>
<dbReference type="SUPFAM" id="SSF88659">
    <property type="entry name" value="Sigma3 and sigma4 domains of RNA polymerase sigma factors"/>
    <property type="match status" value="1"/>
</dbReference>
<dbReference type="InterPro" id="IPR013324">
    <property type="entry name" value="RNA_pol_sigma_r3/r4-like"/>
</dbReference>
<evidence type="ECO:0000259" key="6">
    <source>
        <dbReference type="Pfam" id="PF08281"/>
    </source>
</evidence>